<organism evidence="2 3">
    <name type="scientific">Carboxylicivirga linearis</name>
    <dbReference type="NCBI Taxonomy" id="1628157"/>
    <lineage>
        <taxon>Bacteria</taxon>
        <taxon>Pseudomonadati</taxon>
        <taxon>Bacteroidota</taxon>
        <taxon>Bacteroidia</taxon>
        <taxon>Marinilabiliales</taxon>
        <taxon>Marinilabiliaceae</taxon>
        <taxon>Carboxylicivirga</taxon>
    </lineage>
</organism>
<dbReference type="InterPro" id="IPR016796">
    <property type="entry name" value="UCP021774"/>
</dbReference>
<dbReference type="CDD" id="cd14797">
    <property type="entry name" value="DUF302"/>
    <property type="match status" value="1"/>
</dbReference>
<dbReference type="Gene3D" id="3.30.310.70">
    <property type="entry name" value="TT1751-like domain"/>
    <property type="match status" value="1"/>
</dbReference>
<dbReference type="PANTHER" id="PTHR38342">
    <property type="entry name" value="SLR5037 PROTEIN"/>
    <property type="match status" value="1"/>
</dbReference>
<accession>A0ABS5K1R7</accession>
<evidence type="ECO:0000259" key="1">
    <source>
        <dbReference type="Pfam" id="PF03625"/>
    </source>
</evidence>
<dbReference type="Proteomes" id="UP000708576">
    <property type="component" value="Unassembled WGS sequence"/>
</dbReference>
<dbReference type="PANTHER" id="PTHR38342:SF1">
    <property type="entry name" value="SLR5037 PROTEIN"/>
    <property type="match status" value="1"/>
</dbReference>
<dbReference type="PIRSF" id="PIRSF021774">
    <property type="entry name" value="UCP021774"/>
    <property type="match status" value="1"/>
</dbReference>
<evidence type="ECO:0000313" key="3">
    <source>
        <dbReference type="Proteomes" id="UP000708576"/>
    </source>
</evidence>
<proteinExistence type="predicted"/>
<dbReference type="SUPFAM" id="SSF103247">
    <property type="entry name" value="TT1751-like"/>
    <property type="match status" value="1"/>
</dbReference>
<sequence>MKRLITLVVILSAITVSNINGQKMDKYYFSKTLNLPFEEASDKIKAALAEQQFGIVTEVDMHKKFIEKGIDANAKPYRLLGACNPKLAYDTVLAEENIGLFLPCKVLVKYIDENTTEIVMIDPTVVMGTLGNPELIPAAEKVTKSFKAALDKI</sequence>
<dbReference type="InterPro" id="IPR005180">
    <property type="entry name" value="DUF302"/>
</dbReference>
<protein>
    <submittedName>
        <fullName evidence="2">DUF302 domain-containing protein</fullName>
    </submittedName>
</protein>
<evidence type="ECO:0000313" key="2">
    <source>
        <dbReference type="EMBL" id="MBS2101130.1"/>
    </source>
</evidence>
<dbReference type="EMBL" id="JAGUCO010000041">
    <property type="protein sequence ID" value="MBS2101130.1"/>
    <property type="molecule type" value="Genomic_DNA"/>
</dbReference>
<dbReference type="Pfam" id="PF03625">
    <property type="entry name" value="DUF302"/>
    <property type="match status" value="1"/>
</dbReference>
<dbReference type="InterPro" id="IPR035923">
    <property type="entry name" value="TT1751-like_sf"/>
</dbReference>
<name>A0ABS5K1R7_9BACT</name>
<reference evidence="2 3" key="1">
    <citation type="journal article" date="2015" name="Int. J. Syst. Evol. Microbiol.">
        <title>Carboxylicivirga linearis sp. nov., isolated from a sea cucumber culture pond.</title>
        <authorList>
            <person name="Wang F.Q."/>
            <person name="Zhou Y.X."/>
            <person name="Lin X.Z."/>
            <person name="Chen G.J."/>
            <person name="Du Z.J."/>
        </authorList>
    </citation>
    <scope>NUCLEOTIDE SEQUENCE [LARGE SCALE GENOMIC DNA]</scope>
    <source>
        <strain evidence="2 3">FB218</strain>
    </source>
</reference>
<feature type="domain" description="DUF302" evidence="1">
    <location>
        <begin position="62"/>
        <end position="123"/>
    </location>
</feature>
<keyword evidence="3" id="KW-1185">Reference proteome</keyword>
<gene>
    <name evidence="2" type="ORF">KEM10_22785</name>
</gene>
<comment type="caution">
    <text evidence="2">The sequence shown here is derived from an EMBL/GenBank/DDBJ whole genome shotgun (WGS) entry which is preliminary data.</text>
</comment>
<dbReference type="RefSeq" id="WP_212220317.1">
    <property type="nucleotide sequence ID" value="NZ_JAGUCO010000041.1"/>
</dbReference>